<accession>A0A1C0TSM8</accession>
<keyword evidence="1" id="KW-0732">Signal</keyword>
<dbReference type="Proteomes" id="UP000093366">
    <property type="component" value="Unassembled WGS sequence"/>
</dbReference>
<feature type="signal peptide" evidence="1">
    <location>
        <begin position="1"/>
        <end position="20"/>
    </location>
</feature>
<proteinExistence type="predicted"/>
<comment type="caution">
    <text evidence="2">The sequence shown here is derived from an EMBL/GenBank/DDBJ whole genome shotgun (WGS) entry which is preliminary data.</text>
</comment>
<evidence type="ECO:0008006" key="4">
    <source>
        <dbReference type="Google" id="ProtNLM"/>
    </source>
</evidence>
<dbReference type="Pfam" id="PF17263">
    <property type="entry name" value="DUF5329"/>
    <property type="match status" value="1"/>
</dbReference>
<name>A0A1C0TSM8_9GAMM</name>
<dbReference type="RefSeq" id="WP_065790435.1">
    <property type="nucleotide sequence ID" value="NZ_JAGJED010000002.1"/>
</dbReference>
<feature type="chain" id="PRO_5008646341" description="DUF5329 domain-containing protein" evidence="1">
    <location>
        <begin position="21"/>
        <end position="120"/>
    </location>
</feature>
<evidence type="ECO:0000256" key="1">
    <source>
        <dbReference type="SAM" id="SignalP"/>
    </source>
</evidence>
<protein>
    <recommendedName>
        <fullName evidence="4">DUF5329 domain-containing protein</fullName>
    </recommendedName>
</protein>
<evidence type="ECO:0000313" key="3">
    <source>
        <dbReference type="Proteomes" id="UP000093366"/>
    </source>
</evidence>
<evidence type="ECO:0000313" key="2">
    <source>
        <dbReference type="EMBL" id="OCQ22237.1"/>
    </source>
</evidence>
<dbReference type="AlphaFoldDB" id="A0A1C0TSM8"/>
<dbReference type="InterPro" id="IPR035242">
    <property type="entry name" value="DUF5329"/>
</dbReference>
<organism evidence="2 3">
    <name type="scientific">Pseudoalteromonas luteoviolacea</name>
    <dbReference type="NCBI Taxonomy" id="43657"/>
    <lineage>
        <taxon>Bacteria</taxon>
        <taxon>Pseudomonadati</taxon>
        <taxon>Pseudomonadota</taxon>
        <taxon>Gammaproteobacteria</taxon>
        <taxon>Alteromonadales</taxon>
        <taxon>Pseudoalteromonadaceae</taxon>
        <taxon>Pseudoalteromonas</taxon>
    </lineage>
</organism>
<reference evidence="3" key="1">
    <citation type="submission" date="2016-07" db="EMBL/GenBank/DDBJ databases">
        <authorList>
            <person name="Florea S."/>
            <person name="Webb J.S."/>
            <person name="Jaromczyk J."/>
            <person name="Schardl C.L."/>
        </authorList>
    </citation>
    <scope>NUCLEOTIDE SEQUENCE [LARGE SCALE GENOMIC DNA]</scope>
    <source>
        <strain evidence="3">IPB1</strain>
    </source>
</reference>
<gene>
    <name evidence="2" type="ORF">A7985_10665</name>
</gene>
<dbReference type="EMBL" id="MAUJ01000002">
    <property type="protein sequence ID" value="OCQ22237.1"/>
    <property type="molecule type" value="Genomic_DNA"/>
</dbReference>
<sequence>MKANKLAIITTLLISASVAAEIPSEITHLLEYVEQSGCEYERNGRFHSAADARAHIMKKYEYYQDDIDSTEDFIHYAASKSALSGKYYKIHCSGKEAIRSQDWLILELNRLRREQRAFNK</sequence>